<keyword evidence="4 9" id="KW-0285">Flavoprotein</keyword>
<dbReference type="AlphaFoldDB" id="A0A0D7A365"/>
<dbReference type="InterPro" id="IPR017938">
    <property type="entry name" value="Riboflavin_synthase-like_b-brl"/>
</dbReference>
<comment type="subunit">
    <text evidence="9">Interacts with DRE2; as part of the cytosolic iron-sulfur (Fe-S) protein assembly (CIA) machinery.</text>
</comment>
<evidence type="ECO:0000256" key="5">
    <source>
        <dbReference type="ARBA" id="ARBA00022643"/>
    </source>
</evidence>
<dbReference type="Proteomes" id="UP000054144">
    <property type="component" value="Unassembled WGS sequence"/>
</dbReference>
<dbReference type="PROSITE" id="PS50902">
    <property type="entry name" value="FLAVODOXIN_LIKE"/>
    <property type="match status" value="1"/>
</dbReference>
<dbReference type="Pfam" id="PF00667">
    <property type="entry name" value="FAD_binding_1"/>
    <property type="match status" value="1"/>
</dbReference>
<name>A0A0D7A365_9AGAR</name>
<dbReference type="Gene3D" id="2.40.30.10">
    <property type="entry name" value="Translation factors"/>
    <property type="match status" value="1"/>
</dbReference>
<dbReference type="GO" id="GO:0010181">
    <property type="term" value="F:FMN binding"/>
    <property type="evidence" value="ECO:0007669"/>
    <property type="project" value="UniProtKB-UniRule"/>
</dbReference>
<accession>A0A0D7A365</accession>
<keyword evidence="8 9" id="KW-0560">Oxidoreductase</keyword>
<feature type="binding site" evidence="9">
    <location>
        <begin position="362"/>
        <end position="365"/>
    </location>
    <ligand>
        <name>FAD</name>
        <dbReference type="ChEBI" id="CHEBI:57692"/>
    </ligand>
</feature>
<dbReference type="InterPro" id="IPR039261">
    <property type="entry name" value="FNR_nucleotide-bd"/>
</dbReference>
<dbReference type="Pfam" id="PF00258">
    <property type="entry name" value="Flavodoxin_1"/>
    <property type="match status" value="1"/>
</dbReference>
<evidence type="ECO:0000256" key="9">
    <source>
        <dbReference type="HAMAP-Rule" id="MF_03178"/>
    </source>
</evidence>
<evidence type="ECO:0000259" key="11">
    <source>
        <dbReference type="PROSITE" id="PS51384"/>
    </source>
</evidence>
<keyword evidence="7 9" id="KW-0521">NADP</keyword>
<evidence type="ECO:0000256" key="1">
    <source>
        <dbReference type="ARBA" id="ARBA00001917"/>
    </source>
</evidence>
<feature type="binding site" evidence="9">
    <location>
        <position position="574"/>
    </location>
    <ligand>
        <name>FAD</name>
        <dbReference type="ChEBI" id="CHEBI:57692"/>
    </ligand>
</feature>
<comment type="similarity">
    <text evidence="9">Belongs to the NADPH-dependent diflavin oxidoreductase NDOR1 family.</text>
</comment>
<dbReference type="HAMAP" id="MF_03178">
    <property type="entry name" value="NDOR1"/>
    <property type="match status" value="1"/>
</dbReference>
<feature type="binding site" evidence="9">
    <location>
        <begin position="492"/>
        <end position="493"/>
    </location>
    <ligand>
        <name>NADP(+)</name>
        <dbReference type="ChEBI" id="CHEBI:58349"/>
    </ligand>
</feature>
<dbReference type="SUPFAM" id="SSF63380">
    <property type="entry name" value="Riboflavin synthase domain-like"/>
    <property type="match status" value="1"/>
</dbReference>
<dbReference type="GO" id="GO:0005739">
    <property type="term" value="C:mitochondrion"/>
    <property type="evidence" value="ECO:0007669"/>
    <property type="project" value="UniProtKB-SubCell"/>
</dbReference>
<dbReference type="SUPFAM" id="SSF52343">
    <property type="entry name" value="Ferredoxin reductase-like, C-terminal NADP-linked domain"/>
    <property type="match status" value="1"/>
</dbReference>
<reference evidence="12 13" key="1">
    <citation type="journal article" date="2015" name="Fungal Genet. Biol.">
        <title>Evolution of novel wood decay mechanisms in Agaricales revealed by the genome sequences of Fistulina hepatica and Cylindrobasidium torrendii.</title>
        <authorList>
            <person name="Floudas D."/>
            <person name="Held B.W."/>
            <person name="Riley R."/>
            <person name="Nagy L.G."/>
            <person name="Koehler G."/>
            <person name="Ransdell A.S."/>
            <person name="Younus H."/>
            <person name="Chow J."/>
            <person name="Chiniquy J."/>
            <person name="Lipzen A."/>
            <person name="Tritt A."/>
            <person name="Sun H."/>
            <person name="Haridas S."/>
            <person name="LaButti K."/>
            <person name="Ohm R.A."/>
            <person name="Kues U."/>
            <person name="Blanchette R.A."/>
            <person name="Grigoriev I.V."/>
            <person name="Minto R.E."/>
            <person name="Hibbett D.S."/>
        </authorList>
    </citation>
    <scope>NUCLEOTIDE SEQUENCE [LARGE SCALE GENOMIC DNA]</scope>
    <source>
        <strain evidence="12 13">ATCC 64428</strain>
    </source>
</reference>
<proteinExistence type="inferred from homology"/>
<evidence type="ECO:0000256" key="2">
    <source>
        <dbReference type="ARBA" id="ARBA00001974"/>
    </source>
</evidence>
<dbReference type="GO" id="GO:0016226">
    <property type="term" value="P:iron-sulfur cluster assembly"/>
    <property type="evidence" value="ECO:0007669"/>
    <property type="project" value="UniProtKB-UniRule"/>
</dbReference>
<comment type="similarity">
    <text evidence="9">In the N-terminal section; belongs to the flavodoxin family.</text>
</comment>
<sequence>MPSTSPLILYATETGTAREVSDTIARQCRRIACVCRVRSMDQYSIPELIEEAVIIFVVSTSGSGKEPRSMIPFWSLLLRGDLPPDLFDHLTFAVFGLGDSAYQRFCWPAKRLARRLVGLGAAELCSVGLGDDQHPRGIDGSLEPWCQGLLPMLASVFIPIPVLQPLDLNPPPRASLSTSSTSLSHCYYRGSHTVILKNVQRITASDWYQDVRHFEFQLDEDIHYVPGDAAVIYPEAPASQVDQLLAMLGWSDDADTPLSVQSAQPDQSFPVDIPNVATLRVLFSQYLDFLAVPRRSFFEQLHRFTVDNLERERLDELLENPDDLFDYCFKVKRTIFEVLGEFRHARIPREYIFDAFPFVRPREFSIACSTKKYPHQIHLCIAIVEYRTRLKVPRRGQCTNYLAGLKPGAILHIDISKGLIKLPDGPVTPVICVGPGTGVAPIRAVIQDRLALGFTSNSLYFGCRSAVKDQHYADEWRQLAAHGKLNYRVAFSRDGPPGAPKIYVQDLMREDSAELWQLIGERKGCVIISGSSNQMPMAVRDVIKHAVSLHSAGLDAAQYVEEMERSGRLVEECWS</sequence>
<dbReference type="InterPro" id="IPR001709">
    <property type="entry name" value="Flavoprot_Pyr_Nucl_cyt_Rdtase"/>
</dbReference>
<dbReference type="InterPro" id="IPR028879">
    <property type="entry name" value="NDOR1"/>
</dbReference>
<dbReference type="Gene3D" id="1.20.990.10">
    <property type="entry name" value="NADPH-cytochrome p450 Reductase, Chain A, domain 3"/>
    <property type="match status" value="1"/>
</dbReference>
<comment type="catalytic activity">
    <reaction evidence="9">
        <text>2 oxidized [2Fe-2S]-[protein] + NADPH = 2 reduced [2Fe-2S]-[protein] + NADP(+) + H(+)</text>
        <dbReference type="Rhea" id="RHEA:67716"/>
        <dbReference type="Rhea" id="RHEA-COMP:17327"/>
        <dbReference type="Rhea" id="RHEA-COMP:17328"/>
        <dbReference type="ChEBI" id="CHEBI:15378"/>
        <dbReference type="ChEBI" id="CHEBI:33737"/>
        <dbReference type="ChEBI" id="CHEBI:33738"/>
        <dbReference type="ChEBI" id="CHEBI:57783"/>
        <dbReference type="ChEBI" id="CHEBI:58349"/>
    </reaction>
</comment>
<dbReference type="PRINTS" id="PR00371">
    <property type="entry name" value="FPNCR"/>
</dbReference>
<dbReference type="EC" id="1.18.1.-" evidence="9"/>
<evidence type="ECO:0000313" key="12">
    <source>
        <dbReference type="EMBL" id="KIY44336.1"/>
    </source>
</evidence>
<dbReference type="InterPro" id="IPR017927">
    <property type="entry name" value="FAD-bd_FR_type"/>
</dbReference>
<protein>
    <recommendedName>
        <fullName evidence="9">NADPH-dependent diflavin oxidoreductase 1</fullName>
        <ecNumber evidence="9">1.18.1.-</ecNumber>
    </recommendedName>
    <alternativeName>
        <fullName evidence="9">NADPH-dependent FMN and FAD-containing oxidoreductase</fullName>
    </alternativeName>
</protein>
<comment type="function">
    <text evidence="9">NADPH-dependent reductase which is a central component of the cytosolic iron-sulfur (Fe-S) protein assembly (CIA) machinery. Transfers electrons from NADPH via its FAD and FMN prosthetic groups to the [2Fe-2S] cluster of DRE2, another key component of the CIA machinery. In turn, this reduced cluster provides electrons for assembly of cytosolic iron-sulfur cluster proteins. Positively controls H(2)O(2)-induced cell death.</text>
</comment>
<comment type="cofactor">
    <cofactor evidence="2 9">
        <name>FAD</name>
        <dbReference type="ChEBI" id="CHEBI:57692"/>
    </cofactor>
</comment>
<dbReference type="PANTHER" id="PTHR19384">
    <property type="entry name" value="NITRIC OXIDE SYNTHASE-RELATED"/>
    <property type="match status" value="1"/>
</dbReference>
<evidence type="ECO:0000256" key="6">
    <source>
        <dbReference type="ARBA" id="ARBA00022827"/>
    </source>
</evidence>
<keyword evidence="5 9" id="KW-0288">FMN</keyword>
<keyword evidence="9" id="KW-0496">Mitochondrion</keyword>
<feature type="binding site" evidence="9">
    <location>
        <begin position="12"/>
        <end position="17"/>
    </location>
    <ligand>
        <name>FMN</name>
        <dbReference type="ChEBI" id="CHEBI:58210"/>
    </ligand>
</feature>
<dbReference type="SUPFAM" id="SSF52218">
    <property type="entry name" value="Flavoproteins"/>
    <property type="match status" value="1"/>
</dbReference>
<dbReference type="PRINTS" id="PR00369">
    <property type="entry name" value="FLAVODOXIN"/>
</dbReference>
<comment type="caution">
    <text evidence="9">Lacks conserved residue(s) required for the propagation of feature annotation.</text>
</comment>
<dbReference type="OrthoDB" id="1856718at2759"/>
<keyword evidence="6 9" id="KW-0274">FAD</keyword>
<dbReference type="EMBL" id="KN882092">
    <property type="protein sequence ID" value="KIY44336.1"/>
    <property type="molecule type" value="Genomic_DNA"/>
</dbReference>
<evidence type="ECO:0000256" key="8">
    <source>
        <dbReference type="ARBA" id="ARBA00023002"/>
    </source>
</evidence>
<dbReference type="InterPro" id="IPR001094">
    <property type="entry name" value="Flavdoxin-like"/>
</dbReference>
<dbReference type="GO" id="GO:0016651">
    <property type="term" value="F:oxidoreductase activity, acting on NAD(P)H"/>
    <property type="evidence" value="ECO:0007669"/>
    <property type="project" value="UniProtKB-UniRule"/>
</dbReference>
<dbReference type="InterPro" id="IPR003097">
    <property type="entry name" value="CysJ-like_FAD-binding"/>
</dbReference>
<feature type="binding site" evidence="9">
    <location>
        <begin position="59"/>
        <end position="62"/>
    </location>
    <ligand>
        <name>FMN</name>
        <dbReference type="ChEBI" id="CHEBI:58210"/>
    </ligand>
</feature>
<comment type="cofactor">
    <cofactor evidence="1 9">
        <name>FMN</name>
        <dbReference type="ChEBI" id="CHEBI:58210"/>
    </cofactor>
</comment>
<dbReference type="GO" id="GO:0160246">
    <property type="term" value="F:NADPH-iron-sulfur [2Fe-2S] protein oxidoreductase activity"/>
    <property type="evidence" value="ECO:0007669"/>
    <property type="project" value="InterPro"/>
</dbReference>
<evidence type="ECO:0000256" key="3">
    <source>
        <dbReference type="ARBA" id="ARBA00022490"/>
    </source>
</evidence>
<evidence type="ECO:0000313" key="13">
    <source>
        <dbReference type="Proteomes" id="UP000054144"/>
    </source>
</evidence>
<dbReference type="PANTHER" id="PTHR19384:SF10">
    <property type="entry name" value="NADPH-DEPENDENT DIFLAVIN OXIDOREDUCTASE 1"/>
    <property type="match status" value="1"/>
</dbReference>
<dbReference type="InterPro" id="IPR023173">
    <property type="entry name" value="NADPH_Cyt_P450_Rdtase_alpha"/>
</dbReference>
<comment type="subcellular location">
    <subcellularLocation>
        <location evidence="9">Cytoplasm</location>
    </subcellularLocation>
    <subcellularLocation>
        <location evidence="9">Mitochondrion</location>
    </subcellularLocation>
    <text evidence="9">Relocalizes to mitochondria after H(2)O(2) exposure.</text>
</comment>
<dbReference type="Pfam" id="PF00175">
    <property type="entry name" value="NAD_binding_1"/>
    <property type="match status" value="1"/>
</dbReference>
<evidence type="ECO:0000259" key="10">
    <source>
        <dbReference type="PROSITE" id="PS50902"/>
    </source>
</evidence>
<dbReference type="GO" id="GO:0050661">
    <property type="term" value="F:NADP binding"/>
    <property type="evidence" value="ECO:0007669"/>
    <property type="project" value="UniProtKB-UniRule"/>
</dbReference>
<evidence type="ECO:0000256" key="4">
    <source>
        <dbReference type="ARBA" id="ARBA00022630"/>
    </source>
</evidence>
<dbReference type="InterPro" id="IPR029039">
    <property type="entry name" value="Flavoprotein-like_sf"/>
</dbReference>
<dbReference type="InterPro" id="IPR008254">
    <property type="entry name" value="Flavodoxin/NO_synth"/>
</dbReference>
<keyword evidence="3 9" id="KW-0963">Cytoplasm</keyword>
<organism evidence="12 13">
    <name type="scientific">Fistulina hepatica ATCC 64428</name>
    <dbReference type="NCBI Taxonomy" id="1128425"/>
    <lineage>
        <taxon>Eukaryota</taxon>
        <taxon>Fungi</taxon>
        <taxon>Dikarya</taxon>
        <taxon>Basidiomycota</taxon>
        <taxon>Agaricomycotina</taxon>
        <taxon>Agaricomycetes</taxon>
        <taxon>Agaricomycetidae</taxon>
        <taxon>Agaricales</taxon>
        <taxon>Fistulinaceae</taxon>
        <taxon>Fistulina</taxon>
    </lineage>
</organism>
<keyword evidence="13" id="KW-1185">Reference proteome</keyword>
<gene>
    <name evidence="9" type="primary">TAH18</name>
    <name evidence="12" type="ORF">FISHEDRAFT_51657</name>
</gene>
<dbReference type="InterPro" id="IPR001433">
    <property type="entry name" value="OxRdtase_FAD/NAD-bd"/>
</dbReference>
<dbReference type="GO" id="GO:0005829">
    <property type="term" value="C:cytosol"/>
    <property type="evidence" value="ECO:0007669"/>
    <property type="project" value="TreeGrafter"/>
</dbReference>
<dbReference type="Gene3D" id="3.40.50.360">
    <property type="match status" value="1"/>
</dbReference>
<dbReference type="Gene3D" id="3.40.50.80">
    <property type="entry name" value="Nucleotide-binding domain of ferredoxin-NADP reductase (FNR) module"/>
    <property type="match status" value="1"/>
</dbReference>
<evidence type="ECO:0000256" key="7">
    <source>
        <dbReference type="ARBA" id="ARBA00022857"/>
    </source>
</evidence>
<feature type="domain" description="Flavodoxin-like" evidence="10">
    <location>
        <begin position="6"/>
        <end position="150"/>
    </location>
</feature>
<dbReference type="PROSITE" id="PS51384">
    <property type="entry name" value="FAD_FR"/>
    <property type="match status" value="1"/>
</dbReference>
<feature type="binding site" evidence="9">
    <location>
        <begin position="501"/>
        <end position="505"/>
    </location>
    <ligand>
        <name>NADP(+)</name>
        <dbReference type="ChEBI" id="CHEBI:58349"/>
    </ligand>
</feature>
<dbReference type="GO" id="GO:0050660">
    <property type="term" value="F:flavin adenine dinucleotide binding"/>
    <property type="evidence" value="ECO:0007669"/>
    <property type="project" value="UniProtKB-UniRule"/>
</dbReference>
<feature type="binding site" evidence="9">
    <location>
        <position position="132"/>
    </location>
    <ligand>
        <name>FMN</name>
        <dbReference type="ChEBI" id="CHEBI:58210"/>
    </ligand>
</feature>
<feature type="domain" description="FAD-binding FR-type" evidence="11">
    <location>
        <begin position="189"/>
        <end position="423"/>
    </location>
</feature>
<comment type="similarity">
    <text evidence="9">In the C-terminal section; belongs to the flavoprotein pyridine nucleotide cytochrome reductase family.</text>
</comment>
<feature type="binding site" evidence="9">
    <location>
        <position position="437"/>
    </location>
    <ligand>
        <name>NADP(+)</name>
        <dbReference type="ChEBI" id="CHEBI:58349"/>
    </ligand>
</feature>